<dbReference type="InterPro" id="IPR012967">
    <property type="entry name" value="COMT_dimerisation"/>
</dbReference>
<dbReference type="InterPro" id="IPR016461">
    <property type="entry name" value="COMT-like"/>
</dbReference>
<name>A0AAV0NIC9_9ROSI</name>
<dbReference type="AlphaFoldDB" id="A0AAV0NIC9"/>
<feature type="active site" description="Proton acceptor" evidence="4">
    <location>
        <position position="269"/>
    </location>
</feature>
<reference evidence="7" key="1">
    <citation type="submission" date="2022-08" db="EMBL/GenBank/DDBJ databases">
        <authorList>
            <person name="Gutierrez-Valencia J."/>
        </authorList>
    </citation>
    <scope>NUCLEOTIDE SEQUENCE</scope>
</reference>
<accession>A0AAV0NIC9</accession>
<dbReference type="PANTHER" id="PTHR11746">
    <property type="entry name" value="O-METHYLTRANSFERASE"/>
    <property type="match status" value="1"/>
</dbReference>
<dbReference type="Proteomes" id="UP001154282">
    <property type="component" value="Unassembled WGS sequence"/>
</dbReference>
<organism evidence="7 9">
    <name type="scientific">Linum tenue</name>
    <dbReference type="NCBI Taxonomy" id="586396"/>
    <lineage>
        <taxon>Eukaryota</taxon>
        <taxon>Viridiplantae</taxon>
        <taxon>Streptophyta</taxon>
        <taxon>Embryophyta</taxon>
        <taxon>Tracheophyta</taxon>
        <taxon>Spermatophyta</taxon>
        <taxon>Magnoliopsida</taxon>
        <taxon>eudicotyledons</taxon>
        <taxon>Gunneridae</taxon>
        <taxon>Pentapetalae</taxon>
        <taxon>rosids</taxon>
        <taxon>fabids</taxon>
        <taxon>Malpighiales</taxon>
        <taxon>Linaceae</taxon>
        <taxon>Linum</taxon>
    </lineage>
</organism>
<keyword evidence="1" id="KW-0489">Methyltransferase</keyword>
<protein>
    <submittedName>
        <fullName evidence="7">Uncharacterized protein</fullName>
    </submittedName>
</protein>
<dbReference type="InterPro" id="IPR029063">
    <property type="entry name" value="SAM-dependent_MTases_sf"/>
</dbReference>
<comment type="caution">
    <text evidence="7">The sequence shown here is derived from an EMBL/GenBank/DDBJ whole genome shotgun (WGS) entry which is preliminary data.</text>
</comment>
<evidence type="ECO:0000313" key="8">
    <source>
        <dbReference type="EMBL" id="CAI0458612.1"/>
    </source>
</evidence>
<keyword evidence="2" id="KW-0808">Transferase</keyword>
<dbReference type="PROSITE" id="PS51683">
    <property type="entry name" value="SAM_OMT_II"/>
    <property type="match status" value="1"/>
</dbReference>
<gene>
    <name evidence="7" type="ORF">LITE_LOCUS33533</name>
    <name evidence="8" type="ORF">LITE_LOCUS33623</name>
</gene>
<evidence type="ECO:0000313" key="9">
    <source>
        <dbReference type="Proteomes" id="UP001154282"/>
    </source>
</evidence>
<dbReference type="GO" id="GO:0008171">
    <property type="term" value="F:O-methyltransferase activity"/>
    <property type="evidence" value="ECO:0007669"/>
    <property type="project" value="InterPro"/>
</dbReference>
<keyword evidence="3" id="KW-0949">S-adenosyl-L-methionine</keyword>
<dbReference type="SUPFAM" id="SSF46785">
    <property type="entry name" value="Winged helix' DNA-binding domain"/>
    <property type="match status" value="1"/>
</dbReference>
<dbReference type="InterPro" id="IPR001077">
    <property type="entry name" value="COMT_C"/>
</dbReference>
<dbReference type="GO" id="GO:0032259">
    <property type="term" value="P:methylation"/>
    <property type="evidence" value="ECO:0007669"/>
    <property type="project" value="UniProtKB-KW"/>
</dbReference>
<dbReference type="Gene3D" id="1.10.10.10">
    <property type="entry name" value="Winged helix-like DNA-binding domain superfamily/Winged helix DNA-binding domain"/>
    <property type="match status" value="1"/>
</dbReference>
<dbReference type="EMBL" id="CAMGYJ010000008">
    <property type="protein sequence ID" value="CAI0458612.1"/>
    <property type="molecule type" value="Genomic_DNA"/>
</dbReference>
<dbReference type="InterPro" id="IPR036388">
    <property type="entry name" value="WH-like_DNA-bd_sf"/>
</dbReference>
<dbReference type="PIRSF" id="PIRSF005739">
    <property type="entry name" value="O-mtase"/>
    <property type="match status" value="1"/>
</dbReference>
<dbReference type="FunFam" id="3.40.50.150:FF:000057">
    <property type="entry name" value="O-methyltransferase ZRP4"/>
    <property type="match status" value="1"/>
</dbReference>
<evidence type="ECO:0000259" key="5">
    <source>
        <dbReference type="Pfam" id="PF00891"/>
    </source>
</evidence>
<evidence type="ECO:0000256" key="4">
    <source>
        <dbReference type="PIRSR" id="PIRSR005739-1"/>
    </source>
</evidence>
<evidence type="ECO:0000256" key="3">
    <source>
        <dbReference type="ARBA" id="ARBA00022691"/>
    </source>
</evidence>
<proteinExistence type="predicted"/>
<feature type="domain" description="O-methyltransferase C-terminal" evidence="5">
    <location>
        <begin position="130"/>
        <end position="347"/>
    </location>
</feature>
<dbReference type="InterPro" id="IPR036390">
    <property type="entry name" value="WH_DNA-bd_sf"/>
</dbReference>
<dbReference type="Gene3D" id="3.40.50.150">
    <property type="entry name" value="Vaccinia Virus protein VP39"/>
    <property type="match status" value="1"/>
</dbReference>
<evidence type="ECO:0000313" key="7">
    <source>
        <dbReference type="EMBL" id="CAI0458429.1"/>
    </source>
</evidence>
<evidence type="ECO:0000259" key="6">
    <source>
        <dbReference type="Pfam" id="PF08100"/>
    </source>
</evidence>
<feature type="domain" description="O-methyltransferase dimerisation" evidence="6">
    <location>
        <begin position="22"/>
        <end position="108"/>
    </location>
</feature>
<evidence type="ECO:0000256" key="1">
    <source>
        <dbReference type="ARBA" id="ARBA00022603"/>
    </source>
</evidence>
<dbReference type="Pfam" id="PF08100">
    <property type="entry name" value="Dimerisation"/>
    <property type="match status" value="1"/>
</dbReference>
<dbReference type="SUPFAM" id="SSF53335">
    <property type="entry name" value="S-adenosyl-L-methionine-dependent methyltransferases"/>
    <property type="match status" value="1"/>
</dbReference>
<dbReference type="Pfam" id="PF00891">
    <property type="entry name" value="Methyltransf_2"/>
    <property type="match status" value="1"/>
</dbReference>
<sequence>MDSVSTGDNNTSSLLEAQSHVWHHAFNFVTSMSIKCAVQLGLPEAVGAHAGPISLPDLVSSLGLPPSKAPYLHRLLRLVAHSGFLSLHTKLNDVERYSLTPAGRFLLSDNPYNAGSLLLAVLDPVLTEPFHHMSAWFRSEKDDDDVNTTTFSSTHGGKMAWEYMATDAVFSDLFNDAMARDSCMIAELVVKEGRSAFEGVGSLVDVAGGTGNMAKAVAKAFPGMSCTVLDLPHVVSGLEDGGNNVKYVAGDMFESIPAADAVLLKWIMHDWDDEKCVKILRKCRTAVTGEGKDGQVIIIDMVLGNQSLDEKLRGVQYAFDMEMMVSLTGKERSEEEFAKLFFDAGFSSYHINPILGTRALIQVYP</sequence>
<keyword evidence="9" id="KW-1185">Reference proteome</keyword>
<dbReference type="EMBL" id="CAMGYJ010000008">
    <property type="protein sequence ID" value="CAI0458429.1"/>
    <property type="molecule type" value="Genomic_DNA"/>
</dbReference>
<dbReference type="GO" id="GO:0046983">
    <property type="term" value="F:protein dimerization activity"/>
    <property type="evidence" value="ECO:0007669"/>
    <property type="project" value="InterPro"/>
</dbReference>
<evidence type="ECO:0000256" key="2">
    <source>
        <dbReference type="ARBA" id="ARBA00022679"/>
    </source>
</evidence>